<name>A0A2R6S2G0_ACTCC</name>
<feature type="region of interest" description="Disordered" evidence="1">
    <location>
        <begin position="30"/>
        <end position="52"/>
    </location>
</feature>
<dbReference type="EMBL" id="NKQK01000001">
    <property type="protein sequence ID" value="PSS36466.1"/>
    <property type="molecule type" value="Genomic_DNA"/>
</dbReference>
<dbReference type="PANTHER" id="PTHR35546:SF100">
    <property type="entry name" value="F-BOX DOMAIN-CONTAINING PROTEIN"/>
    <property type="match status" value="1"/>
</dbReference>
<reference evidence="4" key="2">
    <citation type="journal article" date="2018" name="BMC Genomics">
        <title>A manually annotated Actinidia chinensis var. chinensis (kiwifruit) genome highlights the challenges associated with draft genomes and gene prediction in plants.</title>
        <authorList>
            <person name="Pilkington S.M."/>
            <person name="Crowhurst R."/>
            <person name="Hilario E."/>
            <person name="Nardozza S."/>
            <person name="Fraser L."/>
            <person name="Peng Y."/>
            <person name="Gunaseelan K."/>
            <person name="Simpson R."/>
            <person name="Tahir J."/>
            <person name="Deroles S.C."/>
            <person name="Templeton K."/>
            <person name="Luo Z."/>
            <person name="Davy M."/>
            <person name="Cheng C."/>
            <person name="McNeilage M."/>
            <person name="Scaglione D."/>
            <person name="Liu Y."/>
            <person name="Zhang Q."/>
            <person name="Datson P."/>
            <person name="De Silva N."/>
            <person name="Gardiner S.E."/>
            <person name="Bassett H."/>
            <person name="Chagne D."/>
            <person name="McCallum J."/>
            <person name="Dzierzon H."/>
            <person name="Deng C."/>
            <person name="Wang Y.Y."/>
            <person name="Barron L."/>
            <person name="Manako K."/>
            <person name="Bowen J."/>
            <person name="Foster T.M."/>
            <person name="Erridge Z.A."/>
            <person name="Tiffin H."/>
            <person name="Waite C.N."/>
            <person name="Davies K.M."/>
            <person name="Grierson E.P."/>
            <person name="Laing W.A."/>
            <person name="Kirk R."/>
            <person name="Chen X."/>
            <person name="Wood M."/>
            <person name="Montefiori M."/>
            <person name="Brummell D.A."/>
            <person name="Schwinn K.E."/>
            <person name="Catanach A."/>
            <person name="Fullerton C."/>
            <person name="Li D."/>
            <person name="Meiyalaghan S."/>
            <person name="Nieuwenhuizen N."/>
            <person name="Read N."/>
            <person name="Prakash R."/>
            <person name="Hunter D."/>
            <person name="Zhang H."/>
            <person name="McKenzie M."/>
            <person name="Knabel M."/>
            <person name="Harris A."/>
            <person name="Allan A.C."/>
            <person name="Gleave A."/>
            <person name="Chen A."/>
            <person name="Janssen B.J."/>
            <person name="Plunkett B."/>
            <person name="Ampomah-Dwamena C."/>
            <person name="Voogd C."/>
            <person name="Leif D."/>
            <person name="Lafferty D."/>
            <person name="Souleyre E.J.F."/>
            <person name="Varkonyi-Gasic E."/>
            <person name="Gambi F."/>
            <person name="Hanley J."/>
            <person name="Yao J.L."/>
            <person name="Cheung J."/>
            <person name="David K.M."/>
            <person name="Warren B."/>
            <person name="Marsh K."/>
            <person name="Snowden K.C."/>
            <person name="Lin-Wang K."/>
            <person name="Brian L."/>
            <person name="Martinez-Sanchez M."/>
            <person name="Wang M."/>
            <person name="Ileperuma N."/>
            <person name="Macnee N."/>
            <person name="Campin R."/>
            <person name="McAtee P."/>
            <person name="Drummond R.S.M."/>
            <person name="Espley R.V."/>
            <person name="Ireland H.S."/>
            <person name="Wu R."/>
            <person name="Atkinson R.G."/>
            <person name="Karunairetnam S."/>
            <person name="Bulley S."/>
            <person name="Chunkath S."/>
            <person name="Hanley Z."/>
            <person name="Storey R."/>
            <person name="Thrimawithana A.H."/>
            <person name="Thomson S."/>
            <person name="David C."/>
            <person name="Testolin R."/>
            <person name="Huang H."/>
            <person name="Hellens R.P."/>
            <person name="Schaffer R.J."/>
        </authorList>
    </citation>
    <scope>NUCLEOTIDE SEQUENCE [LARGE SCALE GENOMIC DNA]</scope>
    <source>
        <strain evidence="4">cv. Red5</strain>
    </source>
</reference>
<dbReference type="Gramene" id="PSS36466">
    <property type="protein sequence ID" value="PSS36466"/>
    <property type="gene ID" value="CEY00_Acc00980"/>
</dbReference>
<reference evidence="3 4" key="1">
    <citation type="submission" date="2017-07" db="EMBL/GenBank/DDBJ databases">
        <title>An improved, manually edited Actinidia chinensis var. chinensis (kiwifruit) genome highlights the challenges associated with draft genomes and gene prediction in plants.</title>
        <authorList>
            <person name="Pilkington S."/>
            <person name="Crowhurst R."/>
            <person name="Hilario E."/>
            <person name="Nardozza S."/>
            <person name="Fraser L."/>
            <person name="Peng Y."/>
            <person name="Gunaseelan K."/>
            <person name="Simpson R."/>
            <person name="Tahir J."/>
            <person name="Deroles S."/>
            <person name="Templeton K."/>
            <person name="Luo Z."/>
            <person name="Davy M."/>
            <person name="Cheng C."/>
            <person name="Mcneilage M."/>
            <person name="Scaglione D."/>
            <person name="Liu Y."/>
            <person name="Zhang Q."/>
            <person name="Datson P."/>
            <person name="De Silva N."/>
            <person name="Gardiner S."/>
            <person name="Bassett H."/>
            <person name="Chagne D."/>
            <person name="Mccallum J."/>
            <person name="Dzierzon H."/>
            <person name="Deng C."/>
            <person name="Wang Y.-Y."/>
            <person name="Barron N."/>
            <person name="Manako K."/>
            <person name="Bowen J."/>
            <person name="Foster T."/>
            <person name="Erridge Z."/>
            <person name="Tiffin H."/>
            <person name="Waite C."/>
            <person name="Davies K."/>
            <person name="Grierson E."/>
            <person name="Laing W."/>
            <person name="Kirk R."/>
            <person name="Chen X."/>
            <person name="Wood M."/>
            <person name="Montefiori M."/>
            <person name="Brummell D."/>
            <person name="Schwinn K."/>
            <person name="Catanach A."/>
            <person name="Fullerton C."/>
            <person name="Li D."/>
            <person name="Meiyalaghan S."/>
            <person name="Nieuwenhuizen N."/>
            <person name="Read N."/>
            <person name="Prakash R."/>
            <person name="Hunter D."/>
            <person name="Zhang H."/>
            <person name="Mckenzie M."/>
            <person name="Knabel M."/>
            <person name="Harris A."/>
            <person name="Allan A."/>
            <person name="Chen A."/>
            <person name="Janssen B."/>
            <person name="Plunkett B."/>
            <person name="Dwamena C."/>
            <person name="Voogd C."/>
            <person name="Leif D."/>
            <person name="Lafferty D."/>
            <person name="Souleyre E."/>
            <person name="Varkonyi-Gasic E."/>
            <person name="Gambi F."/>
            <person name="Hanley J."/>
            <person name="Yao J.-L."/>
            <person name="Cheung J."/>
            <person name="David K."/>
            <person name="Warren B."/>
            <person name="Marsh K."/>
            <person name="Snowden K."/>
            <person name="Lin-Wang K."/>
            <person name="Brian L."/>
            <person name="Martinez-Sanchez M."/>
            <person name="Wang M."/>
            <person name="Ileperuma N."/>
            <person name="Macnee N."/>
            <person name="Campin R."/>
            <person name="Mcatee P."/>
            <person name="Drummond R."/>
            <person name="Espley R."/>
            <person name="Ireland H."/>
            <person name="Wu R."/>
            <person name="Atkinson R."/>
            <person name="Karunairetnam S."/>
            <person name="Bulley S."/>
            <person name="Chunkath S."/>
            <person name="Hanley Z."/>
            <person name="Storey R."/>
            <person name="Thrimawithana A."/>
            <person name="Thomson S."/>
            <person name="David C."/>
            <person name="Testolin R."/>
        </authorList>
    </citation>
    <scope>NUCLEOTIDE SEQUENCE [LARGE SCALE GENOMIC DNA]</scope>
    <source>
        <strain evidence="4">cv. Red5</strain>
        <tissue evidence="3">Young leaf</tissue>
    </source>
</reference>
<dbReference type="Pfam" id="PF07734">
    <property type="entry name" value="FBA_1"/>
    <property type="match status" value="1"/>
</dbReference>
<evidence type="ECO:0000256" key="1">
    <source>
        <dbReference type="SAM" id="MobiDB-lite"/>
    </source>
</evidence>
<dbReference type="Proteomes" id="UP000241394">
    <property type="component" value="Chromosome LG1"/>
</dbReference>
<gene>
    <name evidence="3" type="ORF">CEY00_Acc00980</name>
</gene>
<dbReference type="OrthoDB" id="1916346at2759"/>
<evidence type="ECO:0000313" key="4">
    <source>
        <dbReference type="Proteomes" id="UP000241394"/>
    </source>
</evidence>
<protein>
    <submittedName>
        <fullName evidence="3">F-box protein</fullName>
    </submittedName>
</protein>
<sequence>MAQLQDNYVENIDDESSYEIIEWDEFCISESDQENSSAESEPQENEIESSDIETDDVVLDLFELQLDETLQYGKVAYQKEYANPFKFRAHIKCKNEMKIKDVVKDNVLPFLPAKSLVQFKAVSKDWDQWISSPFLAHKQSCFCHDVSGFFCQSGISPPIFITLNPRAYGVPSPSLDFLPEPVVIRSSCNGLLLCQGYGVANVYYVCNPVNKEWKSLPQPNYYHQIEPALVLAFEPSELNFSAHFEIVCAFKLIDVPIIYFEIYSSKERSWRCSTTSCIELGNSKVKRGFYNNGMAYWETSSAKILAFDLKSEFYGILPLPPAPNGVMAYMHGELSYVHAHKSDGNVCTIDVYGGMDMSLKLSVPLKLENVGILTGECRVLPCVNEDVVAIFAGGVVYSYHLRDWKLEVISMNLDISERYLPYVNSLVSVAP</sequence>
<evidence type="ECO:0000259" key="2">
    <source>
        <dbReference type="Pfam" id="PF07734"/>
    </source>
</evidence>
<comment type="caution">
    <text evidence="3">The sequence shown here is derived from an EMBL/GenBank/DDBJ whole genome shotgun (WGS) entry which is preliminary data.</text>
</comment>
<dbReference type="SUPFAM" id="SSF81383">
    <property type="entry name" value="F-box domain"/>
    <property type="match status" value="1"/>
</dbReference>
<dbReference type="InterPro" id="IPR036047">
    <property type="entry name" value="F-box-like_dom_sf"/>
</dbReference>
<dbReference type="NCBIfam" id="TIGR01640">
    <property type="entry name" value="F_box_assoc_1"/>
    <property type="match status" value="1"/>
</dbReference>
<dbReference type="PANTHER" id="PTHR35546">
    <property type="entry name" value="F-BOX PROTEIN INTERACTION DOMAIN PROTEIN-RELATED"/>
    <property type="match status" value="1"/>
</dbReference>
<accession>A0A2R6S2G0</accession>
<dbReference type="InterPro" id="IPR055290">
    <property type="entry name" value="At3g26010-like"/>
</dbReference>
<organism evidence="3 4">
    <name type="scientific">Actinidia chinensis var. chinensis</name>
    <name type="common">Chinese soft-hair kiwi</name>
    <dbReference type="NCBI Taxonomy" id="1590841"/>
    <lineage>
        <taxon>Eukaryota</taxon>
        <taxon>Viridiplantae</taxon>
        <taxon>Streptophyta</taxon>
        <taxon>Embryophyta</taxon>
        <taxon>Tracheophyta</taxon>
        <taxon>Spermatophyta</taxon>
        <taxon>Magnoliopsida</taxon>
        <taxon>eudicotyledons</taxon>
        <taxon>Gunneridae</taxon>
        <taxon>Pentapetalae</taxon>
        <taxon>asterids</taxon>
        <taxon>Ericales</taxon>
        <taxon>Actinidiaceae</taxon>
        <taxon>Actinidia</taxon>
    </lineage>
</organism>
<feature type="compositionally biased region" description="Acidic residues" evidence="1">
    <location>
        <begin position="41"/>
        <end position="52"/>
    </location>
</feature>
<proteinExistence type="predicted"/>
<dbReference type="STRING" id="1590841.A0A2R6S2G0"/>
<keyword evidence="4" id="KW-1185">Reference proteome</keyword>
<feature type="domain" description="F-box associated beta-propeller type 1" evidence="2">
    <location>
        <begin position="187"/>
        <end position="324"/>
    </location>
</feature>
<dbReference type="InParanoid" id="A0A2R6S2G0"/>
<dbReference type="OMA" id="SDSWVMA"/>
<dbReference type="InterPro" id="IPR006527">
    <property type="entry name" value="F-box-assoc_dom_typ1"/>
</dbReference>
<evidence type="ECO:0000313" key="3">
    <source>
        <dbReference type="EMBL" id="PSS36466.1"/>
    </source>
</evidence>
<dbReference type="InterPro" id="IPR017451">
    <property type="entry name" value="F-box-assoc_interact_dom"/>
</dbReference>
<dbReference type="AlphaFoldDB" id="A0A2R6S2G0"/>